<evidence type="ECO:0000313" key="1">
    <source>
        <dbReference type="EMBL" id="KLO07027.1"/>
    </source>
</evidence>
<organism evidence="1 2">
    <name type="scientific">Schizopora paradoxa</name>
    <dbReference type="NCBI Taxonomy" id="27342"/>
    <lineage>
        <taxon>Eukaryota</taxon>
        <taxon>Fungi</taxon>
        <taxon>Dikarya</taxon>
        <taxon>Basidiomycota</taxon>
        <taxon>Agaricomycotina</taxon>
        <taxon>Agaricomycetes</taxon>
        <taxon>Hymenochaetales</taxon>
        <taxon>Schizoporaceae</taxon>
        <taxon>Schizopora</taxon>
    </lineage>
</organism>
<gene>
    <name evidence="1" type="ORF">SCHPADRAFT_909847</name>
</gene>
<accession>A0A0H2R6P5</accession>
<dbReference type="Proteomes" id="UP000053477">
    <property type="component" value="Unassembled WGS sequence"/>
</dbReference>
<dbReference type="AlphaFoldDB" id="A0A0H2R6P5"/>
<evidence type="ECO:0000313" key="2">
    <source>
        <dbReference type="Proteomes" id="UP000053477"/>
    </source>
</evidence>
<reference evidence="1 2" key="1">
    <citation type="submission" date="2015-04" db="EMBL/GenBank/DDBJ databases">
        <title>Complete genome sequence of Schizopora paradoxa KUC8140, a cosmopolitan wood degrader in East Asia.</title>
        <authorList>
            <consortium name="DOE Joint Genome Institute"/>
            <person name="Min B."/>
            <person name="Park H."/>
            <person name="Jang Y."/>
            <person name="Kim J.-J."/>
            <person name="Kim K.H."/>
            <person name="Pangilinan J."/>
            <person name="Lipzen A."/>
            <person name="Riley R."/>
            <person name="Grigoriev I.V."/>
            <person name="Spatafora J.W."/>
            <person name="Choi I.-G."/>
        </authorList>
    </citation>
    <scope>NUCLEOTIDE SEQUENCE [LARGE SCALE GENOMIC DNA]</scope>
    <source>
        <strain evidence="1 2">KUC8140</strain>
    </source>
</reference>
<sequence length="185" mass="21122">MPDASTACMSCWLSSIKSTLSFFSLDNYISRFHLYPIDQRISGHRTHQMVTTLMDDTSLNRFYASQQSSSQSHCDLSTVSLGFVLVVRDSECYLCLFVCMRVCRISDEMVVAHSSSSRCSRCKGLDDTREGLLSDLVYIVLLAFDFALHLSVPGRRVTFACIHTNQKWFSQRATDRWMVPVCRLF</sequence>
<keyword evidence="2" id="KW-1185">Reference proteome</keyword>
<dbReference type="EMBL" id="KQ086165">
    <property type="protein sequence ID" value="KLO07027.1"/>
    <property type="molecule type" value="Genomic_DNA"/>
</dbReference>
<dbReference type="InParanoid" id="A0A0H2R6P5"/>
<protein>
    <submittedName>
        <fullName evidence="1">Uncharacterized protein</fullName>
    </submittedName>
</protein>
<proteinExistence type="predicted"/>
<name>A0A0H2R6P5_9AGAM</name>